<name>A0AAD3Y7D6_NEPGR</name>
<evidence type="ECO:0000313" key="3">
    <source>
        <dbReference type="EMBL" id="GMH30210.1"/>
    </source>
</evidence>
<dbReference type="InterPro" id="IPR036220">
    <property type="entry name" value="UDP-Glc/GDP-Man_DH_C_sf"/>
</dbReference>
<dbReference type="Proteomes" id="UP001279734">
    <property type="component" value="Unassembled WGS sequence"/>
</dbReference>
<dbReference type="GO" id="GO:0003979">
    <property type="term" value="F:UDP-glucose 6-dehydrogenase activity"/>
    <property type="evidence" value="ECO:0007669"/>
    <property type="project" value="UniProtKB-EC"/>
</dbReference>
<dbReference type="InterPro" id="IPR008927">
    <property type="entry name" value="6-PGluconate_DH-like_C_sf"/>
</dbReference>
<dbReference type="SUPFAM" id="SSF48179">
    <property type="entry name" value="6-phosphogluconate dehydrogenase C-terminal domain-like"/>
    <property type="match status" value="1"/>
</dbReference>
<dbReference type="GO" id="GO:0005634">
    <property type="term" value="C:nucleus"/>
    <property type="evidence" value="ECO:0007669"/>
    <property type="project" value="TreeGrafter"/>
</dbReference>
<proteinExistence type="predicted"/>
<organism evidence="3 4">
    <name type="scientific">Nepenthes gracilis</name>
    <name type="common">Slender pitcher plant</name>
    <dbReference type="NCBI Taxonomy" id="150966"/>
    <lineage>
        <taxon>Eukaryota</taxon>
        <taxon>Viridiplantae</taxon>
        <taxon>Streptophyta</taxon>
        <taxon>Embryophyta</taxon>
        <taxon>Tracheophyta</taxon>
        <taxon>Spermatophyta</taxon>
        <taxon>Magnoliopsida</taxon>
        <taxon>eudicotyledons</taxon>
        <taxon>Gunneridae</taxon>
        <taxon>Pentapetalae</taxon>
        <taxon>Caryophyllales</taxon>
        <taxon>Nepenthaceae</taxon>
        <taxon>Nepenthes</taxon>
    </lineage>
</organism>
<sequence length="143" mass="15882">MKDVYAHWVTEDRIITGNLRSADLSKLAANAFLAQRISLVNTMLALCKATGTPKSHMQSARTRGLDPSSQICNGLLVADYWKQVIKVNNYQKNRFINRVVSSMFNTGLSKKIAILDFAFKKDTGDTREMPAIDVCKDSPGDKA</sequence>
<evidence type="ECO:0000259" key="2">
    <source>
        <dbReference type="Pfam" id="PF00984"/>
    </source>
</evidence>
<reference evidence="3" key="1">
    <citation type="submission" date="2023-05" db="EMBL/GenBank/DDBJ databases">
        <title>Nepenthes gracilis genome sequencing.</title>
        <authorList>
            <person name="Fukushima K."/>
        </authorList>
    </citation>
    <scope>NUCLEOTIDE SEQUENCE</scope>
    <source>
        <strain evidence="3">SING2019-196</strain>
    </source>
</reference>
<dbReference type="EMBL" id="BSYO01000038">
    <property type="protein sequence ID" value="GMH30210.1"/>
    <property type="molecule type" value="Genomic_DNA"/>
</dbReference>
<feature type="domain" description="UDP-glucose/GDP-mannose dehydrogenase dimerisation" evidence="2">
    <location>
        <begin position="20"/>
        <end position="52"/>
    </location>
</feature>
<dbReference type="PANTHER" id="PTHR11374:SF3">
    <property type="entry name" value="UDP-GLUCOSE 6-DEHYDROGENASE"/>
    <property type="match status" value="1"/>
</dbReference>
<dbReference type="Gene3D" id="3.40.50.720">
    <property type="entry name" value="NAD(P)-binding Rossmann-like Domain"/>
    <property type="match status" value="1"/>
</dbReference>
<evidence type="ECO:0000313" key="4">
    <source>
        <dbReference type="Proteomes" id="UP001279734"/>
    </source>
</evidence>
<keyword evidence="4" id="KW-1185">Reference proteome</keyword>
<protein>
    <recommendedName>
        <fullName evidence="2">UDP-glucose/GDP-mannose dehydrogenase dimerisation domain-containing protein</fullName>
    </recommendedName>
</protein>
<comment type="caution">
    <text evidence="3">The sequence shown here is derived from an EMBL/GenBank/DDBJ whole genome shotgun (WGS) entry which is preliminary data.</text>
</comment>
<comment type="catalytic activity">
    <reaction evidence="1">
        <text>UDP-alpha-D-glucose + 2 NAD(+) + H2O = UDP-alpha-D-glucuronate + 2 NADH + 3 H(+)</text>
        <dbReference type="Rhea" id="RHEA:23596"/>
        <dbReference type="ChEBI" id="CHEBI:15377"/>
        <dbReference type="ChEBI" id="CHEBI:15378"/>
        <dbReference type="ChEBI" id="CHEBI:57540"/>
        <dbReference type="ChEBI" id="CHEBI:57945"/>
        <dbReference type="ChEBI" id="CHEBI:58052"/>
        <dbReference type="ChEBI" id="CHEBI:58885"/>
        <dbReference type="EC" id="1.1.1.22"/>
    </reaction>
</comment>
<evidence type="ECO:0000256" key="1">
    <source>
        <dbReference type="ARBA" id="ARBA00047473"/>
    </source>
</evidence>
<dbReference type="InterPro" id="IPR014026">
    <property type="entry name" value="UDP-Glc/GDP-Man_DH_dimer"/>
</dbReference>
<accession>A0AAD3Y7D6</accession>
<dbReference type="Gene3D" id="1.20.5.100">
    <property type="entry name" value="Cytochrome c1, transmembrane anchor, C-terminal"/>
    <property type="match status" value="1"/>
</dbReference>
<dbReference type="Pfam" id="PF00984">
    <property type="entry name" value="UDPG_MGDP_dh"/>
    <property type="match status" value="1"/>
</dbReference>
<dbReference type="SUPFAM" id="SSF52413">
    <property type="entry name" value="UDP-glucose/GDP-mannose dehydrogenase C-terminal domain"/>
    <property type="match status" value="1"/>
</dbReference>
<dbReference type="GO" id="GO:0051287">
    <property type="term" value="F:NAD binding"/>
    <property type="evidence" value="ECO:0007669"/>
    <property type="project" value="InterPro"/>
</dbReference>
<dbReference type="InterPro" id="IPR028356">
    <property type="entry name" value="UDPglc_DH_euk"/>
</dbReference>
<gene>
    <name evidence="3" type="ORF">Nepgr_032053</name>
</gene>
<dbReference type="AlphaFoldDB" id="A0AAD3Y7D6"/>
<dbReference type="PANTHER" id="PTHR11374">
    <property type="entry name" value="UDP-GLUCOSE DEHYDROGENASE/UDP-MANNAC DEHYDROGENASE"/>
    <property type="match status" value="1"/>
</dbReference>
<dbReference type="GO" id="GO:0006024">
    <property type="term" value="P:glycosaminoglycan biosynthetic process"/>
    <property type="evidence" value="ECO:0007669"/>
    <property type="project" value="TreeGrafter"/>
</dbReference>